<evidence type="ECO:0000313" key="13">
    <source>
        <dbReference type="EMBL" id="RCK47589.1"/>
    </source>
</evidence>
<evidence type="ECO:0000256" key="11">
    <source>
        <dbReference type="ARBA" id="ARBA00035585"/>
    </source>
</evidence>
<feature type="transmembrane region" description="Helical" evidence="12">
    <location>
        <begin position="104"/>
        <end position="125"/>
    </location>
</feature>
<dbReference type="PANTHER" id="PTHR28259">
    <property type="entry name" value="FLUORIDE EXPORT PROTEIN 1-RELATED"/>
    <property type="match status" value="1"/>
</dbReference>
<proteinExistence type="inferred from homology"/>
<dbReference type="Pfam" id="PF02537">
    <property type="entry name" value="CRCB"/>
    <property type="match status" value="1"/>
</dbReference>
<dbReference type="EMBL" id="OBMM01000001">
    <property type="protein sequence ID" value="SOB94475.1"/>
    <property type="molecule type" value="Genomic_DNA"/>
</dbReference>
<evidence type="ECO:0000256" key="6">
    <source>
        <dbReference type="ARBA" id="ARBA00023053"/>
    </source>
</evidence>
<dbReference type="PANTHER" id="PTHR28259:SF1">
    <property type="entry name" value="FLUORIDE EXPORT PROTEIN 1-RELATED"/>
    <property type="match status" value="1"/>
</dbReference>
<reference evidence="14 15" key="2">
    <citation type="submission" date="2017-08" db="EMBL/GenBank/DDBJ databases">
        <authorList>
            <person name="de Groot N.N."/>
        </authorList>
    </citation>
    <scope>NUCLEOTIDE SEQUENCE [LARGE SCALE GENOMIC DNA]</scope>
    <source>
        <strain evidence="14 15">USBA 78</strain>
    </source>
</reference>
<dbReference type="GO" id="GO:0005886">
    <property type="term" value="C:plasma membrane"/>
    <property type="evidence" value="ECO:0007669"/>
    <property type="project" value="UniProtKB-SubCell"/>
</dbReference>
<organism evidence="13 16">
    <name type="scientific">Thalassospira xiamenensis</name>
    <dbReference type="NCBI Taxonomy" id="220697"/>
    <lineage>
        <taxon>Bacteria</taxon>
        <taxon>Pseudomonadati</taxon>
        <taxon>Pseudomonadota</taxon>
        <taxon>Alphaproteobacteria</taxon>
        <taxon>Rhodospirillales</taxon>
        <taxon>Thalassospiraceae</taxon>
        <taxon>Thalassospira</taxon>
    </lineage>
</organism>
<evidence type="ECO:0000256" key="5">
    <source>
        <dbReference type="ARBA" id="ARBA00022989"/>
    </source>
</evidence>
<keyword evidence="12" id="KW-0813">Transport</keyword>
<feature type="transmembrane region" description="Helical" evidence="12">
    <location>
        <begin position="71"/>
        <end position="92"/>
    </location>
</feature>
<feature type="transmembrane region" description="Helical" evidence="12">
    <location>
        <begin position="37"/>
        <end position="59"/>
    </location>
</feature>
<sequence>MQFSPLFIASIALGGAIGAVARYGVSAFMGATLGHGFPWGTLTVNIVGSFVMGLLIELSAVKLSLSPEMRAFLVTGFLGAFTTFSTFSLDVATLYERGNLGLSGLYVAVSVCVGIAALFGAIALVRGVLQ</sequence>
<evidence type="ECO:0000256" key="12">
    <source>
        <dbReference type="HAMAP-Rule" id="MF_00454"/>
    </source>
</evidence>
<dbReference type="GO" id="GO:0046872">
    <property type="term" value="F:metal ion binding"/>
    <property type="evidence" value="ECO:0007669"/>
    <property type="project" value="UniProtKB-KW"/>
</dbReference>
<keyword evidence="8 12" id="KW-0472">Membrane</keyword>
<dbReference type="HAMAP" id="MF_00454">
    <property type="entry name" value="FluC"/>
    <property type="match status" value="1"/>
</dbReference>
<dbReference type="RefSeq" id="WP_062958923.1">
    <property type="nucleotide sequence ID" value="NZ_JALLPZ010000001.1"/>
</dbReference>
<dbReference type="AlphaFoldDB" id="A0A154KX07"/>
<accession>A0A154KX07</accession>
<evidence type="ECO:0000313" key="14">
    <source>
        <dbReference type="EMBL" id="SOB94475.1"/>
    </source>
</evidence>
<reference evidence="13 16" key="1">
    <citation type="submission" date="2014-07" db="EMBL/GenBank/DDBJ databases">
        <title>Draft genome sequence of Thalassospira xiamenensis IB13.</title>
        <authorList>
            <person name="Lai Q."/>
            <person name="Shao Z."/>
        </authorList>
    </citation>
    <scope>NUCLEOTIDE SEQUENCE [LARGE SCALE GENOMIC DNA]</scope>
    <source>
        <strain evidence="13 16">IB13</strain>
    </source>
</reference>
<evidence type="ECO:0000313" key="15">
    <source>
        <dbReference type="Proteomes" id="UP000219068"/>
    </source>
</evidence>
<dbReference type="GO" id="GO:0062054">
    <property type="term" value="F:fluoride channel activity"/>
    <property type="evidence" value="ECO:0007669"/>
    <property type="project" value="UniProtKB-UniRule"/>
</dbReference>
<evidence type="ECO:0000313" key="16">
    <source>
        <dbReference type="Proteomes" id="UP000252266"/>
    </source>
</evidence>
<comment type="function">
    <text evidence="12">Fluoride-specific ion channel. Important for reducing fluoride concentration in the cell, thus reducing its toxicity.</text>
</comment>
<dbReference type="EMBL" id="JPWJ01000010">
    <property type="protein sequence ID" value="RCK47589.1"/>
    <property type="molecule type" value="Genomic_DNA"/>
</dbReference>
<keyword evidence="2 12" id="KW-1003">Cell membrane</keyword>
<keyword evidence="7 12" id="KW-0406">Ion transport</keyword>
<dbReference type="Proteomes" id="UP000252266">
    <property type="component" value="Unassembled WGS sequence"/>
</dbReference>
<keyword evidence="5 12" id="KW-1133">Transmembrane helix</keyword>
<comment type="subcellular location">
    <subcellularLocation>
        <location evidence="1 12">Cell membrane</location>
        <topology evidence="1 12">Multi-pass membrane protein</topology>
    </subcellularLocation>
</comment>
<keyword evidence="12" id="KW-0479">Metal-binding</keyword>
<gene>
    <name evidence="12" type="primary">fluC</name>
    <name evidence="12" type="synonym">crcB</name>
    <name evidence="14" type="ORF">SAMN05428964_1011061</name>
    <name evidence="13" type="ORF">TH44_18205</name>
</gene>
<evidence type="ECO:0000256" key="3">
    <source>
        <dbReference type="ARBA" id="ARBA00022519"/>
    </source>
</evidence>
<evidence type="ECO:0000256" key="1">
    <source>
        <dbReference type="ARBA" id="ARBA00004651"/>
    </source>
</evidence>
<dbReference type="NCBIfam" id="TIGR00494">
    <property type="entry name" value="crcB"/>
    <property type="match status" value="1"/>
</dbReference>
<evidence type="ECO:0000256" key="8">
    <source>
        <dbReference type="ARBA" id="ARBA00023136"/>
    </source>
</evidence>
<keyword evidence="9 12" id="KW-0407">Ion channel</keyword>
<keyword evidence="6 12" id="KW-0915">Sodium</keyword>
<dbReference type="GO" id="GO:0140114">
    <property type="term" value="P:cellular detoxification of fluoride"/>
    <property type="evidence" value="ECO:0007669"/>
    <property type="project" value="UniProtKB-UniRule"/>
</dbReference>
<protein>
    <recommendedName>
        <fullName evidence="12">Fluoride-specific ion channel FluC</fullName>
    </recommendedName>
</protein>
<comment type="catalytic activity">
    <reaction evidence="11">
        <text>fluoride(in) = fluoride(out)</text>
        <dbReference type="Rhea" id="RHEA:76159"/>
        <dbReference type="ChEBI" id="CHEBI:17051"/>
    </reaction>
    <physiologicalReaction direction="left-to-right" evidence="11">
        <dbReference type="Rhea" id="RHEA:76160"/>
    </physiologicalReaction>
</comment>
<dbReference type="NCBIfam" id="NF010791">
    <property type="entry name" value="PRK14195.1"/>
    <property type="match status" value="1"/>
</dbReference>
<comment type="similarity">
    <text evidence="10 12">Belongs to the fluoride channel Fluc/FEX (TC 1.A.43) family.</text>
</comment>
<evidence type="ECO:0000256" key="10">
    <source>
        <dbReference type="ARBA" id="ARBA00035120"/>
    </source>
</evidence>
<evidence type="ECO:0000256" key="7">
    <source>
        <dbReference type="ARBA" id="ARBA00023065"/>
    </source>
</evidence>
<keyword evidence="4 12" id="KW-0812">Transmembrane</keyword>
<feature type="binding site" evidence="12">
    <location>
        <position position="79"/>
    </location>
    <ligand>
        <name>Na(+)</name>
        <dbReference type="ChEBI" id="CHEBI:29101"/>
        <note>structural</note>
    </ligand>
</feature>
<feature type="binding site" evidence="12">
    <location>
        <position position="82"/>
    </location>
    <ligand>
        <name>Na(+)</name>
        <dbReference type="ChEBI" id="CHEBI:29101"/>
        <note>structural</note>
    </ligand>
</feature>
<dbReference type="InterPro" id="IPR003691">
    <property type="entry name" value="FluC"/>
</dbReference>
<name>A0A154KX07_9PROT</name>
<evidence type="ECO:0000256" key="9">
    <source>
        <dbReference type="ARBA" id="ARBA00023303"/>
    </source>
</evidence>
<evidence type="ECO:0000256" key="2">
    <source>
        <dbReference type="ARBA" id="ARBA00022475"/>
    </source>
</evidence>
<dbReference type="Proteomes" id="UP000219068">
    <property type="component" value="Unassembled WGS sequence"/>
</dbReference>
<evidence type="ECO:0000256" key="4">
    <source>
        <dbReference type="ARBA" id="ARBA00022692"/>
    </source>
</evidence>
<comment type="activity regulation">
    <text evidence="12">Na(+) is not transported, but it plays an essential structural role and its presence is essential for fluoride channel function.</text>
</comment>
<keyword evidence="3" id="KW-0997">Cell inner membrane</keyword>